<evidence type="ECO:0000256" key="13">
    <source>
        <dbReference type="SAM" id="SignalP"/>
    </source>
</evidence>
<sequence length="773" mass="85395">MSNFNLNPLSAALIGAIVTTSSFTHAETAESQAQQMETIVVTAAGFEQKIKDAPASISVISKAELEKKPYMTLLDAVRELEGVDIGETNDKTGQGSISMRGMGGDYTLILIDGKRQNNHGDIYPNSFGGNQFNHIPPLDSIERIEVIRGPASTLYGADAMGGVINIITKKVSDSWSGSVTHSRTFEENDDFGSDSTIDFNLMGPLIKDKLGLTVRGSLYERDESNPTYAPATDPNGVVHDRTLGFGGGGRTVNNENMSLGARLSWNISDNQTIWADIDTSRQEYDNSEGQLGTVDSIDSIWRQNCTIAKPCTRADPRAGYDKEQKFTRDTWSLTHEGEWNFGKSFVSLAHVETNNKGRTLPFTVSERKQLLEMLNGTGNYAGLSEAERKKIAEETFLPRPSRTLESAQYTLDANLAMPFELAGEHNVIVGTQIIRGELTDGVFGMESGTPAQVQDHNMWSLFAEDTWQIIQPFALTTGLRYDNHEIFGDQFSPRLYGVYNFNDAFTVKGGVSTGYKTPKTTQLYDGIVGFGGQGTSPQFGNPDLEPETSISSELAAYWQHPAGHNFNATVFHNKFEDKIDSQACGGTTGLICANTGEYQDLGYSSTTRTVNIDEVVIQGLELAGKLQLLDQISLRANYTYTDSEQKSGAEKGLPLGNTAKHMVNATLDWKATDSFNLFLTSEYRADRFDQVNADTNEALYFKDSTVFHLGGSYKINDMFTVNARVNNLFDEDFTTYKTTFTADANGDYTPSYRDDYNNKYKSRSYWLSINTKF</sequence>
<dbReference type="InterPro" id="IPR000531">
    <property type="entry name" value="Beta-barrel_TonB"/>
</dbReference>
<keyword evidence="8 10" id="KW-0472">Membrane</keyword>
<dbReference type="PANTHER" id="PTHR30069">
    <property type="entry name" value="TONB-DEPENDENT OUTER MEMBRANE RECEPTOR"/>
    <property type="match status" value="1"/>
</dbReference>
<evidence type="ECO:0000259" key="15">
    <source>
        <dbReference type="Pfam" id="PF07715"/>
    </source>
</evidence>
<dbReference type="SUPFAM" id="SSF56935">
    <property type="entry name" value="Porins"/>
    <property type="match status" value="1"/>
</dbReference>
<dbReference type="InterPro" id="IPR010916">
    <property type="entry name" value="TonB_box_CS"/>
</dbReference>
<evidence type="ECO:0000256" key="3">
    <source>
        <dbReference type="ARBA" id="ARBA00022452"/>
    </source>
</evidence>
<dbReference type="CDD" id="cd01347">
    <property type="entry name" value="ligand_gated_channel"/>
    <property type="match status" value="1"/>
</dbReference>
<keyword evidence="7 11" id="KW-0798">TonB box</keyword>
<reference evidence="16 17" key="1">
    <citation type="submission" date="2017-02" db="EMBL/GenBank/DDBJ databases">
        <title>Acinetobacter sp. ANC 4945, whole genome shotgun sequencing project.</title>
        <authorList>
            <person name="Radolfova-Krizova L."/>
            <person name="Al Atrouni A."/>
            <person name="Nemec A."/>
        </authorList>
    </citation>
    <scope>NUCLEOTIDE SEQUENCE [LARGE SCALE GENOMIC DNA]</scope>
    <source>
        <strain evidence="16 17">ANC 4945</strain>
    </source>
</reference>
<dbReference type="RefSeq" id="WP_078189664.1">
    <property type="nucleotide sequence ID" value="NZ_JAMCOZ010000006.1"/>
</dbReference>
<feature type="domain" description="TonB-dependent receptor plug" evidence="15">
    <location>
        <begin position="50"/>
        <end position="163"/>
    </location>
</feature>
<evidence type="ECO:0000256" key="11">
    <source>
        <dbReference type="PROSITE-ProRule" id="PRU10143"/>
    </source>
</evidence>
<feature type="short sequence motif" description="TonB box" evidence="11">
    <location>
        <begin position="38"/>
        <end position="44"/>
    </location>
</feature>
<keyword evidence="6" id="KW-0406">Ion transport</keyword>
<dbReference type="GO" id="GO:0044718">
    <property type="term" value="P:siderophore transmembrane transport"/>
    <property type="evidence" value="ECO:0007669"/>
    <property type="project" value="TreeGrafter"/>
</dbReference>
<feature type="domain" description="TonB-dependent receptor-like beta-barrel" evidence="14">
    <location>
        <begin position="318"/>
        <end position="728"/>
    </location>
</feature>
<keyword evidence="3 10" id="KW-1134">Transmembrane beta strand</keyword>
<comment type="caution">
    <text evidence="16">The sequence shown here is derived from an EMBL/GenBank/DDBJ whole genome shotgun (WGS) entry which is preliminary data.</text>
</comment>
<dbReference type="GO" id="GO:0009279">
    <property type="term" value="C:cell outer membrane"/>
    <property type="evidence" value="ECO:0007669"/>
    <property type="project" value="UniProtKB-SubCell"/>
</dbReference>
<comment type="subcellular location">
    <subcellularLocation>
        <location evidence="1 10">Cell outer membrane</location>
        <topology evidence="1 10">Multi-pass membrane protein</topology>
    </subcellularLocation>
</comment>
<keyword evidence="5 13" id="KW-0732">Signal</keyword>
<protein>
    <submittedName>
        <fullName evidence="16">TonB-dependent receptor</fullName>
    </submittedName>
</protein>
<dbReference type="InterPro" id="IPR012910">
    <property type="entry name" value="Plug_dom"/>
</dbReference>
<dbReference type="PANTHER" id="PTHR30069:SF53">
    <property type="entry name" value="COLICIN I RECEPTOR-RELATED"/>
    <property type="match status" value="1"/>
</dbReference>
<evidence type="ECO:0000256" key="1">
    <source>
        <dbReference type="ARBA" id="ARBA00004571"/>
    </source>
</evidence>
<evidence type="ECO:0000256" key="7">
    <source>
        <dbReference type="ARBA" id="ARBA00023077"/>
    </source>
</evidence>
<gene>
    <name evidence="16" type="ORF">B1202_05940</name>
</gene>
<dbReference type="AlphaFoldDB" id="A0A1T1H499"/>
<dbReference type="GO" id="GO:0015344">
    <property type="term" value="F:siderophore uptake transmembrane transporter activity"/>
    <property type="evidence" value="ECO:0007669"/>
    <property type="project" value="TreeGrafter"/>
</dbReference>
<evidence type="ECO:0000313" key="17">
    <source>
        <dbReference type="Proteomes" id="UP000191160"/>
    </source>
</evidence>
<evidence type="ECO:0000256" key="8">
    <source>
        <dbReference type="ARBA" id="ARBA00023136"/>
    </source>
</evidence>
<dbReference type="Gene3D" id="2.40.170.20">
    <property type="entry name" value="TonB-dependent receptor, beta-barrel domain"/>
    <property type="match status" value="1"/>
</dbReference>
<feature type="chain" id="PRO_5013137394" evidence="13">
    <location>
        <begin position="27"/>
        <end position="773"/>
    </location>
</feature>
<proteinExistence type="inferred from homology"/>
<dbReference type="Gene3D" id="2.170.130.10">
    <property type="entry name" value="TonB-dependent receptor, plug domain"/>
    <property type="match status" value="1"/>
</dbReference>
<evidence type="ECO:0000256" key="10">
    <source>
        <dbReference type="PROSITE-ProRule" id="PRU01360"/>
    </source>
</evidence>
<keyword evidence="9 10" id="KW-0998">Cell outer membrane</keyword>
<evidence type="ECO:0000256" key="9">
    <source>
        <dbReference type="ARBA" id="ARBA00023237"/>
    </source>
</evidence>
<dbReference type="InterPro" id="IPR039426">
    <property type="entry name" value="TonB-dep_rcpt-like"/>
</dbReference>
<dbReference type="PROSITE" id="PS00430">
    <property type="entry name" value="TONB_DEPENDENT_REC_1"/>
    <property type="match status" value="1"/>
</dbReference>
<dbReference type="InterPro" id="IPR037066">
    <property type="entry name" value="Plug_dom_sf"/>
</dbReference>
<keyword evidence="4 10" id="KW-0812">Transmembrane</keyword>
<evidence type="ECO:0000256" key="12">
    <source>
        <dbReference type="RuleBase" id="RU003357"/>
    </source>
</evidence>
<keyword evidence="16" id="KW-0675">Receptor</keyword>
<dbReference type="EMBL" id="MVKX01000003">
    <property type="protein sequence ID" value="OOV84507.1"/>
    <property type="molecule type" value="Genomic_DNA"/>
</dbReference>
<comment type="similarity">
    <text evidence="10 12">Belongs to the TonB-dependent receptor family.</text>
</comment>
<keyword evidence="2 10" id="KW-0813">Transport</keyword>
<organism evidence="16 17">
    <name type="scientific">Acinetobacter amyesii</name>
    <dbReference type="NCBI Taxonomy" id="2942470"/>
    <lineage>
        <taxon>Bacteria</taxon>
        <taxon>Pseudomonadati</taxon>
        <taxon>Pseudomonadota</taxon>
        <taxon>Gammaproteobacteria</taxon>
        <taxon>Moraxellales</taxon>
        <taxon>Moraxellaceae</taxon>
        <taxon>Acinetobacter</taxon>
    </lineage>
</organism>
<evidence type="ECO:0000259" key="14">
    <source>
        <dbReference type="Pfam" id="PF00593"/>
    </source>
</evidence>
<dbReference type="InterPro" id="IPR036942">
    <property type="entry name" value="Beta-barrel_TonB_sf"/>
</dbReference>
<evidence type="ECO:0000256" key="2">
    <source>
        <dbReference type="ARBA" id="ARBA00022448"/>
    </source>
</evidence>
<evidence type="ECO:0000256" key="4">
    <source>
        <dbReference type="ARBA" id="ARBA00022692"/>
    </source>
</evidence>
<dbReference type="Proteomes" id="UP000191160">
    <property type="component" value="Unassembled WGS sequence"/>
</dbReference>
<evidence type="ECO:0000256" key="6">
    <source>
        <dbReference type="ARBA" id="ARBA00023065"/>
    </source>
</evidence>
<accession>A0A1T1H499</accession>
<dbReference type="Pfam" id="PF00593">
    <property type="entry name" value="TonB_dep_Rec_b-barrel"/>
    <property type="match status" value="1"/>
</dbReference>
<feature type="signal peptide" evidence="13">
    <location>
        <begin position="1"/>
        <end position="26"/>
    </location>
</feature>
<dbReference type="PROSITE" id="PS52016">
    <property type="entry name" value="TONB_DEPENDENT_REC_3"/>
    <property type="match status" value="1"/>
</dbReference>
<name>A0A1T1H499_9GAMM</name>
<evidence type="ECO:0000256" key="5">
    <source>
        <dbReference type="ARBA" id="ARBA00022729"/>
    </source>
</evidence>
<evidence type="ECO:0000313" key="16">
    <source>
        <dbReference type="EMBL" id="OOV84507.1"/>
    </source>
</evidence>
<keyword evidence="17" id="KW-1185">Reference proteome</keyword>
<dbReference type="Pfam" id="PF07715">
    <property type="entry name" value="Plug"/>
    <property type="match status" value="1"/>
</dbReference>